<comment type="similarity">
    <text evidence="3">Belongs to the CoaE family.</text>
</comment>
<dbReference type="InterPro" id="IPR027417">
    <property type="entry name" value="P-loop_NTPase"/>
</dbReference>
<dbReference type="GO" id="GO:0004140">
    <property type="term" value="F:dephospho-CoA kinase activity"/>
    <property type="evidence" value="ECO:0007669"/>
    <property type="project" value="UniProtKB-EC"/>
</dbReference>
<keyword evidence="3 5" id="KW-0808">Transferase</keyword>
<dbReference type="CDD" id="cd02022">
    <property type="entry name" value="DPCK"/>
    <property type="match status" value="1"/>
</dbReference>
<gene>
    <name evidence="3" type="primary">coaE</name>
    <name evidence="5" type="ORF">G5B17_08785</name>
</gene>
<dbReference type="Pfam" id="PF01121">
    <property type="entry name" value="CoaE"/>
    <property type="match status" value="1"/>
</dbReference>
<keyword evidence="3" id="KW-0963">Cytoplasm</keyword>
<comment type="function">
    <text evidence="3">Catalyzes the phosphorylation of the 3'-hydroxyl group of dephosphocoenzyme A to form coenzyme A.</text>
</comment>
<dbReference type="Proteomes" id="UP001644719">
    <property type="component" value="Unassembled WGS sequence"/>
</dbReference>
<dbReference type="PROSITE" id="PS51219">
    <property type="entry name" value="DPCK"/>
    <property type="match status" value="1"/>
</dbReference>
<keyword evidence="6" id="KW-1185">Reference proteome</keyword>
<evidence type="ECO:0000313" key="6">
    <source>
        <dbReference type="Proteomes" id="UP001644719"/>
    </source>
</evidence>
<dbReference type="RefSeq" id="WP_148462829.1">
    <property type="nucleotide sequence ID" value="NZ_JAAIPU010000037.1"/>
</dbReference>
<evidence type="ECO:0000256" key="3">
    <source>
        <dbReference type="HAMAP-Rule" id="MF_00376"/>
    </source>
</evidence>
<reference evidence="5 6" key="1">
    <citation type="journal article" date="2020" name="Cell Host Microbe">
        <title>Functional and Genomic Variation between Human-Derived Isolates of Lachnospiraceae Reveals Inter- and Intra-Species Diversity.</title>
        <authorList>
            <person name="Sorbara M.T."/>
            <person name="Littmann E.R."/>
            <person name="Fontana E."/>
            <person name="Moody T.U."/>
            <person name="Kohout C.E."/>
            <person name="Gjonbalaj M."/>
            <person name="Eaton V."/>
            <person name="Seok R."/>
            <person name="Leiner I.M."/>
            <person name="Pamer E.G."/>
        </authorList>
    </citation>
    <scope>NUCLEOTIDE SEQUENCE [LARGE SCALE GENOMIC DNA]</scope>
    <source>
        <strain evidence="5 6">MSK.17.74</strain>
    </source>
</reference>
<dbReference type="PANTHER" id="PTHR10695:SF46">
    <property type="entry name" value="BIFUNCTIONAL COENZYME A SYNTHASE-RELATED"/>
    <property type="match status" value="1"/>
</dbReference>
<keyword evidence="3" id="KW-0173">Coenzyme A biosynthesis</keyword>
<feature type="binding site" evidence="3">
    <location>
        <begin position="11"/>
        <end position="16"/>
    </location>
    <ligand>
        <name>ATP</name>
        <dbReference type="ChEBI" id="CHEBI:30616"/>
    </ligand>
</feature>
<comment type="pathway">
    <text evidence="3">Cofactor biosynthesis; coenzyme A biosynthesis; CoA from (R)-pantothenate: step 5/5.</text>
</comment>
<comment type="subcellular location">
    <subcellularLocation>
        <location evidence="3">Cytoplasm</location>
    </subcellularLocation>
</comment>
<keyword evidence="1 3" id="KW-0547">Nucleotide-binding</keyword>
<evidence type="ECO:0000256" key="2">
    <source>
        <dbReference type="ARBA" id="ARBA00022840"/>
    </source>
</evidence>
<dbReference type="Gene3D" id="3.40.50.300">
    <property type="entry name" value="P-loop containing nucleotide triphosphate hydrolases"/>
    <property type="match status" value="1"/>
</dbReference>
<evidence type="ECO:0000256" key="4">
    <source>
        <dbReference type="NCBIfam" id="TIGR00152"/>
    </source>
</evidence>
<dbReference type="EMBL" id="JAAITS010000021">
    <property type="protein sequence ID" value="NSG85528.1"/>
    <property type="molecule type" value="Genomic_DNA"/>
</dbReference>
<dbReference type="NCBIfam" id="TIGR00152">
    <property type="entry name" value="dephospho-CoA kinase"/>
    <property type="match status" value="1"/>
</dbReference>
<dbReference type="HAMAP" id="MF_00376">
    <property type="entry name" value="Dephospho_CoA_kinase"/>
    <property type="match status" value="1"/>
</dbReference>
<organism evidence="5 6">
    <name type="scientific">Blautia faecis</name>
    <dbReference type="NCBI Taxonomy" id="871665"/>
    <lineage>
        <taxon>Bacteria</taxon>
        <taxon>Bacillati</taxon>
        <taxon>Bacillota</taxon>
        <taxon>Clostridia</taxon>
        <taxon>Lachnospirales</taxon>
        <taxon>Lachnospiraceae</taxon>
        <taxon>Blautia</taxon>
    </lineage>
</organism>
<dbReference type="SUPFAM" id="SSF52540">
    <property type="entry name" value="P-loop containing nucleoside triphosphate hydrolases"/>
    <property type="match status" value="1"/>
</dbReference>
<dbReference type="InterPro" id="IPR001977">
    <property type="entry name" value="Depp_CoAkinase"/>
</dbReference>
<keyword evidence="2 3" id="KW-0067">ATP-binding</keyword>
<protein>
    <recommendedName>
        <fullName evidence="3 4">Dephospho-CoA kinase</fullName>
        <ecNumber evidence="3 4">2.7.1.24</ecNumber>
    </recommendedName>
    <alternativeName>
        <fullName evidence="3">Dephosphocoenzyme A kinase</fullName>
    </alternativeName>
</protein>
<comment type="catalytic activity">
    <reaction evidence="3">
        <text>3'-dephospho-CoA + ATP = ADP + CoA + H(+)</text>
        <dbReference type="Rhea" id="RHEA:18245"/>
        <dbReference type="ChEBI" id="CHEBI:15378"/>
        <dbReference type="ChEBI" id="CHEBI:30616"/>
        <dbReference type="ChEBI" id="CHEBI:57287"/>
        <dbReference type="ChEBI" id="CHEBI:57328"/>
        <dbReference type="ChEBI" id="CHEBI:456216"/>
        <dbReference type="EC" id="2.7.1.24"/>
    </reaction>
</comment>
<dbReference type="GeneID" id="69515209"/>
<dbReference type="PANTHER" id="PTHR10695">
    <property type="entry name" value="DEPHOSPHO-COA KINASE-RELATED"/>
    <property type="match status" value="1"/>
</dbReference>
<proteinExistence type="inferred from homology"/>
<dbReference type="EC" id="2.7.1.24" evidence="3 4"/>
<keyword evidence="3 5" id="KW-0418">Kinase</keyword>
<name>A0ABX2H7F5_9FIRM</name>
<accession>A0ABX2H7F5</accession>
<evidence type="ECO:0000256" key="1">
    <source>
        <dbReference type="ARBA" id="ARBA00022741"/>
    </source>
</evidence>
<evidence type="ECO:0000313" key="5">
    <source>
        <dbReference type="EMBL" id="NSG85528.1"/>
    </source>
</evidence>
<sequence>MKTIGITGGVGAGKSTVLAYLEKKYNAFVIQADEVGHIVMAPGQECYQPVIDLFGKDVIKNDKTIDRKRVSDVVFEQPDFLSRLNGIIHPAVKRYILKSLEEQKNKGRKLCIVEAALFLEEHYQEFCDEVWYIHTDEEIRIQRLMKNRGYTREKSLGIIGNQASEDYFRAHTDFVVENNGNVEKTWKQIDEGVRRNETL</sequence>
<comment type="caution">
    <text evidence="5">The sequence shown here is derived from an EMBL/GenBank/DDBJ whole genome shotgun (WGS) entry which is preliminary data.</text>
</comment>